<dbReference type="Proteomes" id="UP000000268">
    <property type="component" value="Chromosome"/>
</dbReference>
<name>B0CCR9_ACAM1</name>
<evidence type="ECO:0000313" key="1">
    <source>
        <dbReference type="EMBL" id="ABW29231.1"/>
    </source>
</evidence>
<proteinExistence type="predicted"/>
<dbReference type="EMBL" id="CP000828">
    <property type="protein sequence ID" value="ABW29231.1"/>
    <property type="molecule type" value="Genomic_DNA"/>
</dbReference>
<protein>
    <submittedName>
        <fullName evidence="1">Uncharacterized protein</fullName>
    </submittedName>
</protein>
<accession>B0CCR9</accession>
<dbReference type="HOGENOM" id="CLU_2949522_0_0_3"/>
<dbReference type="KEGG" id="amr:AM1_4252"/>
<reference evidence="1 2" key="1">
    <citation type="journal article" date="2008" name="Proc. Natl. Acad. Sci. U.S.A.">
        <title>Niche adaptation and genome expansion in the chlorophyll d-producing cyanobacterium Acaryochloris marina.</title>
        <authorList>
            <person name="Swingley W.D."/>
            <person name="Chen M."/>
            <person name="Cheung P.C."/>
            <person name="Conrad A.L."/>
            <person name="Dejesa L.C."/>
            <person name="Hao J."/>
            <person name="Honchak B.M."/>
            <person name="Karbach L.E."/>
            <person name="Kurdoglu A."/>
            <person name="Lahiri S."/>
            <person name="Mastrian S.D."/>
            <person name="Miyashita H."/>
            <person name="Page L."/>
            <person name="Ramakrishna P."/>
            <person name="Satoh S."/>
            <person name="Sattley W.M."/>
            <person name="Shimada Y."/>
            <person name="Taylor H.L."/>
            <person name="Tomo T."/>
            <person name="Tsuchiya T."/>
            <person name="Wang Z.T."/>
            <person name="Raymond J."/>
            <person name="Mimuro M."/>
            <person name="Blankenship R.E."/>
            <person name="Touchman J.W."/>
        </authorList>
    </citation>
    <scope>NUCLEOTIDE SEQUENCE [LARGE SCALE GENOMIC DNA]</scope>
    <source>
        <strain evidence="2">MBIC 11017</strain>
    </source>
</reference>
<dbReference type="STRING" id="329726.AM1_4252"/>
<dbReference type="AlphaFoldDB" id="B0CCR9"/>
<keyword evidence="2" id="KW-1185">Reference proteome</keyword>
<evidence type="ECO:0000313" key="2">
    <source>
        <dbReference type="Proteomes" id="UP000000268"/>
    </source>
</evidence>
<gene>
    <name evidence="1" type="ordered locus">AM1_4252</name>
</gene>
<sequence>MILERPKEQSFKRFCQALSIGGNSQGEGRFSGTGDLSKIILSTVPDPTTTGLLSDTSSR</sequence>
<organism evidence="1 2">
    <name type="scientific">Acaryochloris marina (strain MBIC 11017)</name>
    <dbReference type="NCBI Taxonomy" id="329726"/>
    <lineage>
        <taxon>Bacteria</taxon>
        <taxon>Bacillati</taxon>
        <taxon>Cyanobacteriota</taxon>
        <taxon>Cyanophyceae</taxon>
        <taxon>Acaryochloridales</taxon>
        <taxon>Acaryochloridaceae</taxon>
        <taxon>Acaryochloris</taxon>
    </lineage>
</organism>